<evidence type="ECO:0000259" key="2">
    <source>
        <dbReference type="Pfam" id="PF03478"/>
    </source>
</evidence>
<dbReference type="AlphaFoldDB" id="A0A067EE41"/>
<dbReference type="PANTHER" id="PTHR44259:SF108">
    <property type="entry name" value="F-BOX PROTEIN SKIP23-LIKE"/>
    <property type="match status" value="1"/>
</dbReference>
<proteinExistence type="predicted"/>
<dbReference type="InterPro" id="IPR050942">
    <property type="entry name" value="F-box_BR-signaling"/>
</dbReference>
<feature type="region of interest" description="Disordered" evidence="1">
    <location>
        <begin position="157"/>
        <end position="180"/>
    </location>
</feature>
<evidence type="ECO:0000313" key="4">
    <source>
        <dbReference type="Proteomes" id="UP000027120"/>
    </source>
</evidence>
<sequence length="180" mass="20648">MTVGRDMGVNLLHPFTGVEIKLPNLKSFRIRDWKNQASIKKHAHYIENFVLSSDPLTTSDYIVMIIHGSTHKIGMVRIIIKLTIFDVFKLDFATQAVTKVENLGNRAFFLGHNSSVSIEASVSLKCKPSHIYFTDDYWENMGIFNLKDRTIEPHFEGRSYNRVNPPMRKPQQTSVQHSPT</sequence>
<dbReference type="PANTHER" id="PTHR44259">
    <property type="entry name" value="OS07G0183000 PROTEIN-RELATED"/>
    <property type="match status" value="1"/>
</dbReference>
<accession>A0A067EE41</accession>
<keyword evidence="4" id="KW-1185">Reference proteome</keyword>
<dbReference type="EMBL" id="KK785039">
    <property type="protein sequence ID" value="KDO52150.1"/>
    <property type="molecule type" value="Genomic_DNA"/>
</dbReference>
<evidence type="ECO:0000256" key="1">
    <source>
        <dbReference type="SAM" id="MobiDB-lite"/>
    </source>
</evidence>
<feature type="domain" description="KIB1-4 beta-propeller" evidence="2">
    <location>
        <begin position="7"/>
        <end position="75"/>
    </location>
</feature>
<protein>
    <recommendedName>
        <fullName evidence="2">KIB1-4 beta-propeller domain-containing protein</fullName>
    </recommendedName>
</protein>
<dbReference type="InterPro" id="IPR005174">
    <property type="entry name" value="KIB1-4_b-propeller"/>
</dbReference>
<gene>
    <name evidence="3" type="ORF">CISIN_1g048293mg</name>
</gene>
<organism evidence="3 4">
    <name type="scientific">Citrus sinensis</name>
    <name type="common">Sweet orange</name>
    <name type="synonym">Citrus aurantium var. sinensis</name>
    <dbReference type="NCBI Taxonomy" id="2711"/>
    <lineage>
        <taxon>Eukaryota</taxon>
        <taxon>Viridiplantae</taxon>
        <taxon>Streptophyta</taxon>
        <taxon>Embryophyta</taxon>
        <taxon>Tracheophyta</taxon>
        <taxon>Spermatophyta</taxon>
        <taxon>Magnoliopsida</taxon>
        <taxon>eudicotyledons</taxon>
        <taxon>Gunneridae</taxon>
        <taxon>Pentapetalae</taxon>
        <taxon>rosids</taxon>
        <taxon>malvids</taxon>
        <taxon>Sapindales</taxon>
        <taxon>Rutaceae</taxon>
        <taxon>Aurantioideae</taxon>
        <taxon>Citrus</taxon>
    </lineage>
</organism>
<feature type="domain" description="KIB1-4 beta-propeller" evidence="2">
    <location>
        <begin position="84"/>
        <end position="145"/>
    </location>
</feature>
<dbReference type="Proteomes" id="UP000027120">
    <property type="component" value="Unassembled WGS sequence"/>
</dbReference>
<dbReference type="Pfam" id="PF03478">
    <property type="entry name" value="Beta-prop_KIB1-4"/>
    <property type="match status" value="2"/>
</dbReference>
<evidence type="ECO:0000313" key="3">
    <source>
        <dbReference type="EMBL" id="KDO52150.1"/>
    </source>
</evidence>
<reference evidence="3 4" key="1">
    <citation type="submission" date="2014-04" db="EMBL/GenBank/DDBJ databases">
        <authorList>
            <consortium name="International Citrus Genome Consortium"/>
            <person name="Gmitter F."/>
            <person name="Chen C."/>
            <person name="Farmerie W."/>
            <person name="Harkins T."/>
            <person name="Desany B."/>
            <person name="Mohiuddin M."/>
            <person name="Kodira C."/>
            <person name="Borodovsky M."/>
            <person name="Lomsadze A."/>
            <person name="Burns P."/>
            <person name="Jenkins J."/>
            <person name="Prochnik S."/>
            <person name="Shu S."/>
            <person name="Chapman J."/>
            <person name="Pitluck S."/>
            <person name="Schmutz J."/>
            <person name="Rokhsar D."/>
        </authorList>
    </citation>
    <scope>NUCLEOTIDE SEQUENCE</scope>
</reference>
<feature type="compositionally biased region" description="Polar residues" evidence="1">
    <location>
        <begin position="170"/>
        <end position="180"/>
    </location>
</feature>
<name>A0A067EE41_CITSI</name>